<feature type="domain" description="Thioesterase" evidence="1">
    <location>
        <begin position="97"/>
        <end position="184"/>
    </location>
</feature>
<dbReference type="Proteomes" id="UP001194746">
    <property type="component" value="Unassembled WGS sequence"/>
</dbReference>
<reference evidence="2" key="1">
    <citation type="journal article" date="2019" name="Beilstein J. Org. Chem.">
        <title>Nanangenines: drimane sesquiterpenoids as the dominant metabolite cohort of a novel Australian fungus, Aspergillus nanangensis.</title>
        <authorList>
            <person name="Lacey H.J."/>
            <person name="Gilchrist C.L.M."/>
            <person name="Crombie A."/>
            <person name="Kalaitzis J.A."/>
            <person name="Vuong D."/>
            <person name="Rutledge P.J."/>
            <person name="Turner P."/>
            <person name="Pitt J.I."/>
            <person name="Lacey E."/>
            <person name="Chooi Y.H."/>
            <person name="Piggott A.M."/>
        </authorList>
    </citation>
    <scope>NUCLEOTIDE SEQUENCE</scope>
    <source>
        <strain evidence="2">MST-FP2251</strain>
    </source>
</reference>
<dbReference type="EMBL" id="VCAU01000088">
    <property type="protein sequence ID" value="KAF9885819.1"/>
    <property type="molecule type" value="Genomic_DNA"/>
</dbReference>
<dbReference type="AlphaFoldDB" id="A0AAD4CG20"/>
<reference evidence="2" key="2">
    <citation type="submission" date="2020-02" db="EMBL/GenBank/DDBJ databases">
        <authorList>
            <person name="Gilchrist C.L.M."/>
            <person name="Chooi Y.-H."/>
        </authorList>
    </citation>
    <scope>NUCLEOTIDE SEQUENCE</scope>
    <source>
        <strain evidence="2">MST-FP2251</strain>
    </source>
</reference>
<proteinExistence type="predicted"/>
<keyword evidence="3" id="KW-1185">Reference proteome</keyword>
<evidence type="ECO:0000313" key="2">
    <source>
        <dbReference type="EMBL" id="KAF9885819.1"/>
    </source>
</evidence>
<evidence type="ECO:0000313" key="3">
    <source>
        <dbReference type="Proteomes" id="UP001194746"/>
    </source>
</evidence>
<dbReference type="PANTHER" id="PTHR47260:SF6">
    <property type="entry name" value="THIOESTERASE DOMAIN-CONTAINING PROTEIN"/>
    <property type="match status" value="1"/>
</dbReference>
<dbReference type="CDD" id="cd03443">
    <property type="entry name" value="PaaI_thioesterase"/>
    <property type="match status" value="1"/>
</dbReference>
<evidence type="ECO:0000259" key="1">
    <source>
        <dbReference type="Pfam" id="PF03061"/>
    </source>
</evidence>
<accession>A0AAD4CG20</accession>
<sequence length="198" mass="21951">MTTSEITHFQSIPWVSHLLDDPSYTSVPIRTRGPSIKLSADDYFFTRTLNTPTTISFCLMQFKNPHPGSPIHTPPSEPVHELRVFFTVGEDVMGPPGSMHGGATASLLDECMGLLLTSGGWFKSLFNAEKTHFCGPVTAYLNTTYLRRVPTPGTIVVYACVKEVVDLRKWKVEAEIRDGEGNVCSRAECLFVKLEAKI</sequence>
<gene>
    <name evidence="2" type="ORF">FE257_012290</name>
</gene>
<organism evidence="2 3">
    <name type="scientific">Aspergillus nanangensis</name>
    <dbReference type="NCBI Taxonomy" id="2582783"/>
    <lineage>
        <taxon>Eukaryota</taxon>
        <taxon>Fungi</taxon>
        <taxon>Dikarya</taxon>
        <taxon>Ascomycota</taxon>
        <taxon>Pezizomycotina</taxon>
        <taxon>Eurotiomycetes</taxon>
        <taxon>Eurotiomycetidae</taxon>
        <taxon>Eurotiales</taxon>
        <taxon>Aspergillaceae</taxon>
        <taxon>Aspergillus</taxon>
        <taxon>Aspergillus subgen. Circumdati</taxon>
    </lineage>
</organism>
<protein>
    <recommendedName>
        <fullName evidence="1">Thioesterase domain-containing protein</fullName>
    </recommendedName>
</protein>
<dbReference type="InterPro" id="IPR006683">
    <property type="entry name" value="Thioestr_dom"/>
</dbReference>
<comment type="caution">
    <text evidence="2">The sequence shown here is derived from an EMBL/GenBank/DDBJ whole genome shotgun (WGS) entry which is preliminary data.</text>
</comment>
<name>A0AAD4CG20_ASPNN</name>
<dbReference type="PANTHER" id="PTHR47260">
    <property type="entry name" value="UPF0644 PROTEIN PB2B4.06"/>
    <property type="match status" value="1"/>
</dbReference>
<dbReference type="InterPro" id="IPR052061">
    <property type="entry name" value="PTE-AB_protein"/>
</dbReference>
<dbReference type="InterPro" id="IPR029069">
    <property type="entry name" value="HotDog_dom_sf"/>
</dbReference>
<dbReference type="Gene3D" id="3.10.129.10">
    <property type="entry name" value="Hotdog Thioesterase"/>
    <property type="match status" value="1"/>
</dbReference>
<dbReference type="SUPFAM" id="SSF54637">
    <property type="entry name" value="Thioesterase/thiol ester dehydrase-isomerase"/>
    <property type="match status" value="1"/>
</dbReference>
<dbReference type="Pfam" id="PF03061">
    <property type="entry name" value="4HBT"/>
    <property type="match status" value="1"/>
</dbReference>